<dbReference type="AlphaFoldDB" id="A0A915DBP5"/>
<keyword evidence="2" id="KW-1185">Reference proteome</keyword>
<accession>A0A915DBP5</accession>
<proteinExistence type="predicted"/>
<dbReference type="Proteomes" id="UP000887574">
    <property type="component" value="Unplaced"/>
</dbReference>
<feature type="signal peptide" evidence="1">
    <location>
        <begin position="1"/>
        <end position="17"/>
    </location>
</feature>
<evidence type="ECO:0000313" key="3">
    <source>
        <dbReference type="WBParaSite" id="jg17543"/>
    </source>
</evidence>
<feature type="chain" id="PRO_5038093699" evidence="1">
    <location>
        <begin position="18"/>
        <end position="133"/>
    </location>
</feature>
<keyword evidence="1" id="KW-0732">Signal</keyword>
<evidence type="ECO:0000313" key="2">
    <source>
        <dbReference type="Proteomes" id="UP000887574"/>
    </source>
</evidence>
<organism evidence="2 3">
    <name type="scientific">Ditylenchus dipsaci</name>
    <dbReference type="NCBI Taxonomy" id="166011"/>
    <lineage>
        <taxon>Eukaryota</taxon>
        <taxon>Metazoa</taxon>
        <taxon>Ecdysozoa</taxon>
        <taxon>Nematoda</taxon>
        <taxon>Chromadorea</taxon>
        <taxon>Rhabditida</taxon>
        <taxon>Tylenchina</taxon>
        <taxon>Tylenchomorpha</taxon>
        <taxon>Sphaerularioidea</taxon>
        <taxon>Anguinidae</taxon>
        <taxon>Anguininae</taxon>
        <taxon>Ditylenchus</taxon>
    </lineage>
</organism>
<dbReference type="WBParaSite" id="jg17543">
    <property type="protein sequence ID" value="jg17543"/>
    <property type="gene ID" value="jg17543"/>
</dbReference>
<protein>
    <submittedName>
        <fullName evidence="3">Uncharacterized protein</fullName>
    </submittedName>
</protein>
<sequence length="133" mass="15392">MLVIGWTSGVWIISAKTLQSWRRAFCCCFCCCMDDEAVNRRQGYYPAMAQEDMMHHQPSVQQHHQHPSSIQYNDMNKRHYHHHQLMGQYGAEVLYSSQRQQDSMASPMTYANSNGTLRHCQAMHSAAIMPENV</sequence>
<evidence type="ECO:0000256" key="1">
    <source>
        <dbReference type="SAM" id="SignalP"/>
    </source>
</evidence>
<name>A0A915DBP5_9BILA</name>
<reference evidence="3" key="1">
    <citation type="submission" date="2022-11" db="UniProtKB">
        <authorList>
            <consortium name="WormBaseParasite"/>
        </authorList>
    </citation>
    <scope>IDENTIFICATION</scope>
</reference>